<evidence type="ECO:0000313" key="2">
    <source>
        <dbReference type="EMBL" id="KAA1134530.1"/>
    </source>
</evidence>
<dbReference type="AlphaFoldDB" id="A0A5B0S980"/>
<name>A0A5B0S980_PUCGR</name>
<protein>
    <submittedName>
        <fullName evidence="2">Uncharacterized protein</fullName>
    </submittedName>
</protein>
<proteinExistence type="predicted"/>
<feature type="compositionally biased region" description="Basic and acidic residues" evidence="1">
    <location>
        <begin position="1"/>
        <end position="18"/>
    </location>
</feature>
<dbReference type="Proteomes" id="UP000325313">
    <property type="component" value="Unassembled WGS sequence"/>
</dbReference>
<feature type="region of interest" description="Disordered" evidence="1">
    <location>
        <begin position="1"/>
        <end position="21"/>
    </location>
</feature>
<evidence type="ECO:0000256" key="1">
    <source>
        <dbReference type="SAM" id="MobiDB-lite"/>
    </source>
</evidence>
<reference evidence="2 3" key="1">
    <citation type="submission" date="2019-05" db="EMBL/GenBank/DDBJ databases">
        <title>Emergence of the Ug99 lineage of the wheat stem rust pathogen through somatic hybridization.</title>
        <authorList>
            <person name="Li F."/>
            <person name="Upadhyaya N.M."/>
            <person name="Sperschneider J."/>
            <person name="Matny O."/>
            <person name="Nguyen-Phuc H."/>
            <person name="Mago R."/>
            <person name="Raley C."/>
            <person name="Miller M.E."/>
            <person name="Silverstein K.A.T."/>
            <person name="Henningsen E."/>
            <person name="Hirsch C.D."/>
            <person name="Visser B."/>
            <person name="Pretorius Z.A."/>
            <person name="Steffenson B.J."/>
            <person name="Schwessinger B."/>
            <person name="Dodds P.N."/>
            <person name="Figueroa M."/>
        </authorList>
    </citation>
    <scope>NUCLEOTIDE SEQUENCE [LARGE SCALE GENOMIC DNA]</scope>
    <source>
        <strain evidence="2 3">Ug99</strain>
    </source>
</reference>
<accession>A0A5B0S980</accession>
<gene>
    <name evidence="2" type="ORF">PGTUg99_005674</name>
</gene>
<evidence type="ECO:0000313" key="3">
    <source>
        <dbReference type="Proteomes" id="UP000325313"/>
    </source>
</evidence>
<dbReference type="EMBL" id="VDEP01000052">
    <property type="protein sequence ID" value="KAA1134530.1"/>
    <property type="molecule type" value="Genomic_DNA"/>
</dbReference>
<organism evidence="2 3">
    <name type="scientific">Puccinia graminis f. sp. tritici</name>
    <dbReference type="NCBI Taxonomy" id="56615"/>
    <lineage>
        <taxon>Eukaryota</taxon>
        <taxon>Fungi</taxon>
        <taxon>Dikarya</taxon>
        <taxon>Basidiomycota</taxon>
        <taxon>Pucciniomycotina</taxon>
        <taxon>Pucciniomycetes</taxon>
        <taxon>Pucciniales</taxon>
        <taxon>Pucciniaceae</taxon>
        <taxon>Puccinia</taxon>
    </lineage>
</organism>
<comment type="caution">
    <text evidence="2">The sequence shown here is derived from an EMBL/GenBank/DDBJ whole genome shotgun (WGS) entry which is preliminary data.</text>
</comment>
<sequence length="193" mass="22434">MDDHREAQLDSQRDRSDDDVMDIDVDWKHRLSPTGPLEESALGPDTRDEAERGLCRAKVMEVLMTLRLQEFQLDMVYRIRDHCESLVTIIASRAGTCFTNMCCMATVPDKLLFETITLTHNNNQFITLVIKQFFEDRFQARLDHYKAKIGSDIRTLNNDFYNRLDSYLTNLRNRYFDNIPSDLTTSSGGNVRQ</sequence>